<dbReference type="Proteomes" id="UP001153365">
    <property type="component" value="Unassembled WGS sequence"/>
</dbReference>
<keyword evidence="11" id="KW-1185">Reference proteome</keyword>
<feature type="chain" id="PRO_5044009810" description="Carbonic anhydrase" evidence="9">
    <location>
        <begin position="22"/>
        <end position="280"/>
    </location>
</feature>
<dbReference type="SUPFAM" id="SSF53056">
    <property type="entry name" value="beta-carbonic anhydrase, cab"/>
    <property type="match status" value="1"/>
</dbReference>
<feature type="signal peptide" evidence="9">
    <location>
        <begin position="1"/>
        <end position="21"/>
    </location>
</feature>
<evidence type="ECO:0000256" key="6">
    <source>
        <dbReference type="ARBA" id="ARBA00048348"/>
    </source>
</evidence>
<evidence type="ECO:0000256" key="8">
    <source>
        <dbReference type="RuleBase" id="RU003956"/>
    </source>
</evidence>
<dbReference type="PROSITE" id="PS00705">
    <property type="entry name" value="PROK_CO2_ANHYDRASE_2"/>
    <property type="match status" value="1"/>
</dbReference>
<comment type="cofactor">
    <cofactor evidence="7">
        <name>Zn(2+)</name>
        <dbReference type="ChEBI" id="CHEBI:29105"/>
    </cofactor>
    <text evidence="7">Binds 1 zinc ion per subunit.</text>
</comment>
<evidence type="ECO:0000256" key="7">
    <source>
        <dbReference type="PIRSR" id="PIRSR601765-1"/>
    </source>
</evidence>
<accession>A0AAV0AJZ9</accession>
<evidence type="ECO:0000256" key="1">
    <source>
        <dbReference type="ARBA" id="ARBA00006217"/>
    </source>
</evidence>
<dbReference type="GO" id="GO:0034599">
    <property type="term" value="P:cellular response to oxidative stress"/>
    <property type="evidence" value="ECO:0007669"/>
    <property type="project" value="TreeGrafter"/>
</dbReference>
<feature type="binding site" evidence="7">
    <location>
        <position position="146"/>
    </location>
    <ligand>
        <name>Zn(2+)</name>
        <dbReference type="ChEBI" id="CHEBI:29105"/>
    </ligand>
</feature>
<dbReference type="InterPro" id="IPR015892">
    <property type="entry name" value="Carbonic_anhydrase_CS"/>
</dbReference>
<sequence length="280" mass="31009">MDVLKLYTLFSLHSFCFLSAALVIDRNQAGFSTLNTSGSDPASHTVTQGRESIDVFLDRNKNITALTDPIVFAETCRNQHPSLYVISCSDSRVTESIMGARIGEVFSQRNIANRYDDSDPSSVAGLEYAVKDLQIPNVVVLGHDDCGGVTVALEESLEEYGKDKKYIAPYHPNRLGLDRWIAPIKKLAFQQLPALISNTSVSRNSSGTKKVPAFDKQAAMKKIVELNVIAQLNLIVKSRVVQDAWRSGSSLQVHGWVYSMQNGHIRVLETRTSTNLKKHN</sequence>
<evidence type="ECO:0000256" key="4">
    <source>
        <dbReference type="ARBA" id="ARBA00022833"/>
    </source>
</evidence>
<name>A0AAV0AJZ9_PHAPC</name>
<dbReference type="PANTHER" id="PTHR11002">
    <property type="entry name" value="CARBONIC ANHYDRASE"/>
    <property type="match status" value="1"/>
</dbReference>
<evidence type="ECO:0000313" key="11">
    <source>
        <dbReference type="Proteomes" id="UP001153365"/>
    </source>
</evidence>
<dbReference type="InterPro" id="IPR036874">
    <property type="entry name" value="Carbonic_anhydrase_sf"/>
</dbReference>
<evidence type="ECO:0000256" key="9">
    <source>
        <dbReference type="SAM" id="SignalP"/>
    </source>
</evidence>
<evidence type="ECO:0000313" key="10">
    <source>
        <dbReference type="EMBL" id="CAH7668865.1"/>
    </source>
</evidence>
<protein>
    <recommendedName>
        <fullName evidence="2 8">Carbonic anhydrase</fullName>
        <ecNumber evidence="2 8">4.2.1.1</ecNumber>
    </recommendedName>
    <alternativeName>
        <fullName evidence="8">Carbonate dehydratase</fullName>
    </alternativeName>
</protein>
<dbReference type="GO" id="GO:0008270">
    <property type="term" value="F:zinc ion binding"/>
    <property type="evidence" value="ECO:0007669"/>
    <property type="project" value="UniProtKB-UniRule"/>
</dbReference>
<dbReference type="GO" id="GO:0004089">
    <property type="term" value="F:carbonate dehydratase activity"/>
    <property type="evidence" value="ECO:0007669"/>
    <property type="project" value="UniProtKB-UniRule"/>
</dbReference>
<reference evidence="10" key="1">
    <citation type="submission" date="2022-06" db="EMBL/GenBank/DDBJ databases">
        <authorList>
            <consortium name="SYNGENTA / RWTH Aachen University"/>
        </authorList>
    </citation>
    <scope>NUCLEOTIDE SEQUENCE</scope>
</reference>
<comment type="function">
    <text evidence="8">Reversible hydration of carbon dioxide.</text>
</comment>
<proteinExistence type="inferred from homology"/>
<comment type="caution">
    <text evidence="10">The sequence shown here is derived from an EMBL/GenBank/DDBJ whole genome shotgun (WGS) entry which is preliminary data.</text>
</comment>
<feature type="binding site" evidence="7">
    <location>
        <position position="88"/>
    </location>
    <ligand>
        <name>Zn(2+)</name>
        <dbReference type="ChEBI" id="CHEBI:29105"/>
    </ligand>
</feature>
<dbReference type="SMART" id="SM00947">
    <property type="entry name" value="Pro_CA"/>
    <property type="match status" value="1"/>
</dbReference>
<dbReference type="PANTHER" id="PTHR11002:SF76">
    <property type="entry name" value="CARBONIC ANHYDRASE"/>
    <property type="match status" value="1"/>
</dbReference>
<evidence type="ECO:0000256" key="2">
    <source>
        <dbReference type="ARBA" id="ARBA00012925"/>
    </source>
</evidence>
<dbReference type="EC" id="4.2.1.1" evidence="2 8"/>
<comment type="similarity">
    <text evidence="1 8">Belongs to the beta-class carbonic anhydrase family.</text>
</comment>
<organism evidence="10 11">
    <name type="scientific">Phakopsora pachyrhizi</name>
    <name type="common">Asian soybean rust disease fungus</name>
    <dbReference type="NCBI Taxonomy" id="170000"/>
    <lineage>
        <taxon>Eukaryota</taxon>
        <taxon>Fungi</taxon>
        <taxon>Dikarya</taxon>
        <taxon>Basidiomycota</taxon>
        <taxon>Pucciniomycotina</taxon>
        <taxon>Pucciniomycetes</taxon>
        <taxon>Pucciniales</taxon>
        <taxon>Phakopsoraceae</taxon>
        <taxon>Phakopsora</taxon>
    </lineage>
</organism>
<comment type="catalytic activity">
    <reaction evidence="6 8">
        <text>hydrogencarbonate + H(+) = CO2 + H2O</text>
        <dbReference type="Rhea" id="RHEA:10748"/>
        <dbReference type="ChEBI" id="CHEBI:15377"/>
        <dbReference type="ChEBI" id="CHEBI:15378"/>
        <dbReference type="ChEBI" id="CHEBI:16526"/>
        <dbReference type="ChEBI" id="CHEBI:17544"/>
        <dbReference type="EC" id="4.2.1.1"/>
    </reaction>
</comment>
<feature type="binding site" evidence="7">
    <location>
        <position position="143"/>
    </location>
    <ligand>
        <name>Zn(2+)</name>
        <dbReference type="ChEBI" id="CHEBI:29105"/>
    </ligand>
</feature>
<dbReference type="EMBL" id="CALTRL010000614">
    <property type="protein sequence ID" value="CAH7668865.1"/>
    <property type="molecule type" value="Genomic_DNA"/>
</dbReference>
<dbReference type="GO" id="GO:0015976">
    <property type="term" value="P:carbon utilization"/>
    <property type="evidence" value="ECO:0007669"/>
    <property type="project" value="InterPro"/>
</dbReference>
<keyword evidence="4 7" id="KW-0862">Zinc</keyword>
<keyword evidence="3 7" id="KW-0479">Metal-binding</keyword>
<gene>
    <name evidence="10" type="ORF">PPACK8108_LOCUS3429</name>
</gene>
<dbReference type="Gene3D" id="3.40.1050.10">
    <property type="entry name" value="Carbonic anhydrase"/>
    <property type="match status" value="1"/>
</dbReference>
<dbReference type="AlphaFoldDB" id="A0AAV0AJZ9"/>
<keyword evidence="9" id="KW-0732">Signal</keyword>
<dbReference type="Pfam" id="PF00484">
    <property type="entry name" value="Pro_CA"/>
    <property type="match status" value="1"/>
</dbReference>
<feature type="binding site" evidence="7">
    <location>
        <position position="90"/>
    </location>
    <ligand>
        <name>Zn(2+)</name>
        <dbReference type="ChEBI" id="CHEBI:29105"/>
    </ligand>
</feature>
<dbReference type="GO" id="GO:0071244">
    <property type="term" value="P:cellular response to carbon dioxide"/>
    <property type="evidence" value="ECO:0007669"/>
    <property type="project" value="TreeGrafter"/>
</dbReference>
<evidence type="ECO:0000256" key="5">
    <source>
        <dbReference type="ARBA" id="ARBA00023239"/>
    </source>
</evidence>
<evidence type="ECO:0000256" key="3">
    <source>
        <dbReference type="ARBA" id="ARBA00022723"/>
    </source>
</evidence>
<keyword evidence="5 8" id="KW-0456">Lyase</keyword>
<dbReference type="InterPro" id="IPR001765">
    <property type="entry name" value="Carbonic_anhydrase"/>
</dbReference>